<feature type="domain" description="GGDEF" evidence="4">
    <location>
        <begin position="457"/>
        <end position="590"/>
    </location>
</feature>
<evidence type="ECO:0000259" key="1">
    <source>
        <dbReference type="PROSITE" id="PS50112"/>
    </source>
</evidence>
<dbReference type="PANTHER" id="PTHR44757:SF2">
    <property type="entry name" value="BIOFILM ARCHITECTURE MAINTENANCE PROTEIN MBAA"/>
    <property type="match status" value="1"/>
</dbReference>
<dbReference type="InterPro" id="IPR029016">
    <property type="entry name" value="GAF-like_dom_sf"/>
</dbReference>
<dbReference type="NCBIfam" id="TIGR00254">
    <property type="entry name" value="GGDEF"/>
    <property type="match status" value="1"/>
</dbReference>
<dbReference type="AlphaFoldDB" id="A0A7Y0REZ3"/>
<dbReference type="EMBL" id="JABCKY010000007">
    <property type="protein sequence ID" value="NMT65010.1"/>
    <property type="molecule type" value="Genomic_DNA"/>
</dbReference>
<dbReference type="RefSeq" id="WP_135956226.1">
    <property type="nucleotide sequence ID" value="NZ_JABCKY010000007.1"/>
</dbReference>
<dbReference type="CDD" id="cd00130">
    <property type="entry name" value="PAS"/>
    <property type="match status" value="2"/>
</dbReference>
<dbReference type="Pfam" id="PF13185">
    <property type="entry name" value="GAF_2"/>
    <property type="match status" value="1"/>
</dbReference>
<dbReference type="InterPro" id="IPR035965">
    <property type="entry name" value="PAS-like_dom_sf"/>
</dbReference>
<dbReference type="PIRSF" id="PIRSF005925">
    <property type="entry name" value="Dos"/>
    <property type="match status" value="1"/>
</dbReference>
<name>A0A7Y0REZ3_9GAMM</name>
<dbReference type="Proteomes" id="UP000567186">
    <property type="component" value="Unassembled WGS sequence"/>
</dbReference>
<feature type="domain" description="PAS" evidence="1">
    <location>
        <begin position="184"/>
        <end position="247"/>
    </location>
</feature>
<feature type="domain" description="PAC" evidence="2">
    <location>
        <begin position="249"/>
        <end position="300"/>
    </location>
</feature>
<feature type="domain" description="PAC" evidence="2">
    <location>
        <begin position="371"/>
        <end position="425"/>
    </location>
</feature>
<dbReference type="PROSITE" id="PS50112">
    <property type="entry name" value="PAS"/>
    <property type="match status" value="2"/>
</dbReference>
<dbReference type="PROSITE" id="PS50883">
    <property type="entry name" value="EAL"/>
    <property type="match status" value="1"/>
</dbReference>
<dbReference type="CDD" id="cd01949">
    <property type="entry name" value="GGDEF"/>
    <property type="match status" value="1"/>
</dbReference>
<evidence type="ECO:0000313" key="6">
    <source>
        <dbReference type="Proteomes" id="UP000567186"/>
    </source>
</evidence>
<dbReference type="PROSITE" id="PS50887">
    <property type="entry name" value="GGDEF"/>
    <property type="match status" value="1"/>
</dbReference>
<dbReference type="InterPro" id="IPR012226">
    <property type="entry name" value="Diguanyl_cyclase/Pdiesterase"/>
</dbReference>
<evidence type="ECO:0000259" key="3">
    <source>
        <dbReference type="PROSITE" id="PS50883"/>
    </source>
</evidence>
<dbReference type="OrthoDB" id="6597954at2"/>
<dbReference type="InterPro" id="IPR000700">
    <property type="entry name" value="PAS-assoc_C"/>
</dbReference>
<dbReference type="SMART" id="SM00086">
    <property type="entry name" value="PAC"/>
    <property type="match status" value="2"/>
</dbReference>
<dbReference type="SMART" id="SM00267">
    <property type="entry name" value="GGDEF"/>
    <property type="match status" value="1"/>
</dbReference>
<feature type="domain" description="PAS" evidence="1">
    <location>
        <begin position="297"/>
        <end position="354"/>
    </location>
</feature>
<dbReference type="Gene3D" id="3.30.450.40">
    <property type="match status" value="1"/>
</dbReference>
<dbReference type="NCBIfam" id="TIGR00229">
    <property type="entry name" value="sensory_box"/>
    <property type="match status" value="2"/>
</dbReference>
<dbReference type="Gene3D" id="3.20.20.450">
    <property type="entry name" value="EAL domain"/>
    <property type="match status" value="1"/>
</dbReference>
<dbReference type="SUPFAM" id="SSF141868">
    <property type="entry name" value="EAL domain-like"/>
    <property type="match status" value="1"/>
</dbReference>
<gene>
    <name evidence="5" type="ORF">HIU99_15595</name>
</gene>
<dbReference type="InterPro" id="IPR003018">
    <property type="entry name" value="GAF"/>
</dbReference>
<dbReference type="InterPro" id="IPR035919">
    <property type="entry name" value="EAL_sf"/>
</dbReference>
<dbReference type="SUPFAM" id="SSF55073">
    <property type="entry name" value="Nucleotide cyclase"/>
    <property type="match status" value="1"/>
</dbReference>
<proteinExistence type="predicted"/>
<evidence type="ECO:0000259" key="4">
    <source>
        <dbReference type="PROSITE" id="PS50887"/>
    </source>
</evidence>
<dbReference type="PROSITE" id="PS50113">
    <property type="entry name" value="PAC"/>
    <property type="match status" value="2"/>
</dbReference>
<dbReference type="InterPro" id="IPR001610">
    <property type="entry name" value="PAC"/>
</dbReference>
<dbReference type="InterPro" id="IPR052155">
    <property type="entry name" value="Biofilm_reg_signaling"/>
</dbReference>
<dbReference type="SUPFAM" id="SSF55785">
    <property type="entry name" value="PYP-like sensor domain (PAS domain)"/>
    <property type="match status" value="2"/>
</dbReference>
<dbReference type="PANTHER" id="PTHR44757">
    <property type="entry name" value="DIGUANYLATE CYCLASE DGCP"/>
    <property type="match status" value="1"/>
</dbReference>
<evidence type="ECO:0000313" key="5">
    <source>
        <dbReference type="EMBL" id="NMT65010.1"/>
    </source>
</evidence>
<accession>A0A7Y0REZ3</accession>
<organism evidence="5 6">
    <name type="scientific">Marinobacter orientalis</name>
    <dbReference type="NCBI Taxonomy" id="1928859"/>
    <lineage>
        <taxon>Bacteria</taxon>
        <taxon>Pseudomonadati</taxon>
        <taxon>Pseudomonadota</taxon>
        <taxon>Gammaproteobacteria</taxon>
        <taxon>Pseudomonadales</taxon>
        <taxon>Marinobacteraceae</taxon>
        <taxon>Marinobacter</taxon>
    </lineage>
</organism>
<dbReference type="InterPro" id="IPR000014">
    <property type="entry name" value="PAS"/>
</dbReference>
<dbReference type="SMART" id="SM00091">
    <property type="entry name" value="PAS"/>
    <property type="match status" value="2"/>
</dbReference>
<dbReference type="SMART" id="SM00052">
    <property type="entry name" value="EAL"/>
    <property type="match status" value="1"/>
</dbReference>
<keyword evidence="6" id="KW-1185">Reference proteome</keyword>
<dbReference type="InterPro" id="IPR001633">
    <property type="entry name" value="EAL_dom"/>
</dbReference>
<comment type="caution">
    <text evidence="5">The sequence shown here is derived from an EMBL/GenBank/DDBJ whole genome shotgun (WGS) entry which is preliminary data.</text>
</comment>
<dbReference type="Pfam" id="PF00563">
    <property type="entry name" value="EAL"/>
    <property type="match status" value="1"/>
</dbReference>
<dbReference type="Pfam" id="PF00990">
    <property type="entry name" value="GGDEF"/>
    <property type="match status" value="1"/>
</dbReference>
<dbReference type="InterPro" id="IPR000160">
    <property type="entry name" value="GGDEF_dom"/>
</dbReference>
<feature type="domain" description="EAL" evidence="3">
    <location>
        <begin position="599"/>
        <end position="853"/>
    </location>
</feature>
<dbReference type="Pfam" id="PF13426">
    <property type="entry name" value="PAS_9"/>
    <property type="match status" value="2"/>
</dbReference>
<protein>
    <submittedName>
        <fullName evidence="5">EAL domain-containing protein</fullName>
    </submittedName>
</protein>
<dbReference type="SMART" id="SM00065">
    <property type="entry name" value="GAF"/>
    <property type="match status" value="1"/>
</dbReference>
<dbReference type="Gene3D" id="3.30.450.20">
    <property type="entry name" value="PAS domain"/>
    <property type="match status" value="2"/>
</dbReference>
<dbReference type="SUPFAM" id="SSF55781">
    <property type="entry name" value="GAF domain-like"/>
    <property type="match status" value="1"/>
</dbReference>
<dbReference type="InterPro" id="IPR043128">
    <property type="entry name" value="Rev_trsase/Diguanyl_cyclase"/>
</dbReference>
<reference evidence="5 6" key="1">
    <citation type="submission" date="2020-04" db="EMBL/GenBank/DDBJ databases">
        <title>Marinobacter oceani sp. nov., isolated from marine solar saltern.</title>
        <authorList>
            <person name="Chen X.-Y."/>
        </authorList>
    </citation>
    <scope>NUCLEOTIDE SEQUENCE [LARGE SCALE GENOMIC DNA]</scope>
    <source>
        <strain evidence="5 6">W62</strain>
    </source>
</reference>
<evidence type="ECO:0000259" key="2">
    <source>
        <dbReference type="PROSITE" id="PS50113"/>
    </source>
</evidence>
<dbReference type="CDD" id="cd01948">
    <property type="entry name" value="EAL"/>
    <property type="match status" value="1"/>
</dbReference>
<sequence length="858" mass="96607">MNDDRILLESQQAIHELIARQLPLDETLNAIAVWINRTIPEAMVSVMRFDPELNTLSLVPSSWFSERYLEVMQGLPVIADSGTCGTAAYERRLIVTEDIREDSRWDQYRDIAEAECLRACWSTPIITARGELLGTFATYYRYPMSPTESDQRSLEYGASLAALVLLRDRQTRDHQTLSEWHQALFNNQPDGVFTYDLQGYLQSCNAALERISGYSQADIVGAHFTEFVEPNYRERTLAAFEKARGGESVAYEIQALHKAGYCYHLEISNFPVVIEGKIVGVYGVCRDITERKERDTELRMLKRGVEASPHGIVMADARQPNLPVVYANSSFLTMTGYSEEEVLGHSCHFLQNEDTDPANIDRIRAGLRDRTEVNVVLRNYRKNGVPFWNHLRISPVLDRDGVCTHFIWIQQDITRQKEQEAQILFQARHDVLTGLPNLETFTEMLGEALEKYGDQPSRIVVLYVDLDGFKAINEGLGHSIGNQVLVTVAGRLGSVAGKTATVARVAADEFGVLLSGFDNREMATELAQRFLEAVAEPIIVENQRVHLSASIGVAGNALPLEQPHEIIQYADLALRQAKGQGRNTWQWYRGQRVEKNRQTLALRQDLYTALKEQQFEMHYQPLVDSLSGRLRSVEALVRWRHPSRGMVSPCEFIPLAEQTGQIIPLGRWILQQACRDMVDFSARTGHDLPVAVNISSLQFLRDGFLEDVKHTLAESGLSPMLLELEVTESVLLDGAEPVIELMQTLKAKGIRVALDDFGTGFSSLSYLRDLPTHRVKLDRSFIQAIETDHRMAAIVQAVITMAHNMDMSVVAEGIESLELQQDLARRHCDLLQGNYFARPMSLADLKVLPSLLPGNRSA</sequence>
<dbReference type="Gene3D" id="3.30.70.270">
    <property type="match status" value="1"/>
</dbReference>
<dbReference type="InterPro" id="IPR029787">
    <property type="entry name" value="Nucleotide_cyclase"/>
</dbReference>